<dbReference type="EMBL" id="KV280583">
    <property type="protein sequence ID" value="KZT75324.1"/>
    <property type="molecule type" value="Genomic_DNA"/>
</dbReference>
<keyword evidence="2" id="KW-1185">Reference proteome</keyword>
<evidence type="ECO:0000313" key="1">
    <source>
        <dbReference type="EMBL" id="KZT75324.1"/>
    </source>
</evidence>
<sequence>MLHGGRPDMRHGWRTVLRGSAALRAAACGHAPHAMLAAAAAAVRPPSNVSPAALRRLISSRYCSGLSRAAHEVFGANIRYWANFGRF</sequence>
<name>A0A2Z6ZQJ1_9LAMI</name>
<dbReference type="AlphaFoldDB" id="A0A2Z6ZQJ1"/>
<proteinExistence type="predicted"/>
<evidence type="ECO:0000313" key="2">
    <source>
        <dbReference type="Proteomes" id="UP000250235"/>
    </source>
</evidence>
<reference evidence="1 2" key="1">
    <citation type="journal article" date="2015" name="Proc. Natl. Acad. Sci. U.S.A.">
        <title>The resurrection genome of Boea hygrometrica: A blueprint for survival of dehydration.</title>
        <authorList>
            <person name="Xiao L."/>
            <person name="Yang G."/>
            <person name="Zhang L."/>
            <person name="Yang X."/>
            <person name="Zhao S."/>
            <person name="Ji Z."/>
            <person name="Zhou Q."/>
            <person name="Hu M."/>
            <person name="Wang Y."/>
            <person name="Chen M."/>
            <person name="Xu Y."/>
            <person name="Jin H."/>
            <person name="Xiao X."/>
            <person name="Hu G."/>
            <person name="Bao F."/>
            <person name="Hu Y."/>
            <person name="Wan P."/>
            <person name="Li L."/>
            <person name="Deng X."/>
            <person name="Kuang T."/>
            <person name="Xiang C."/>
            <person name="Zhu J.K."/>
            <person name="Oliver M.J."/>
            <person name="He Y."/>
        </authorList>
    </citation>
    <scope>NUCLEOTIDE SEQUENCE [LARGE SCALE GENOMIC DNA]</scope>
    <source>
        <strain evidence="2">cv. XS01</strain>
    </source>
</reference>
<gene>
    <name evidence="1" type="ORF">F511_47651</name>
</gene>
<accession>A0A2Z6ZQJ1</accession>
<dbReference type="Proteomes" id="UP000250235">
    <property type="component" value="Unassembled WGS sequence"/>
</dbReference>
<organism evidence="1 2">
    <name type="scientific">Dorcoceras hygrometricum</name>
    <dbReference type="NCBI Taxonomy" id="472368"/>
    <lineage>
        <taxon>Eukaryota</taxon>
        <taxon>Viridiplantae</taxon>
        <taxon>Streptophyta</taxon>
        <taxon>Embryophyta</taxon>
        <taxon>Tracheophyta</taxon>
        <taxon>Spermatophyta</taxon>
        <taxon>Magnoliopsida</taxon>
        <taxon>eudicotyledons</taxon>
        <taxon>Gunneridae</taxon>
        <taxon>Pentapetalae</taxon>
        <taxon>asterids</taxon>
        <taxon>lamiids</taxon>
        <taxon>Lamiales</taxon>
        <taxon>Gesneriaceae</taxon>
        <taxon>Didymocarpoideae</taxon>
        <taxon>Trichosporeae</taxon>
        <taxon>Loxocarpinae</taxon>
        <taxon>Dorcoceras</taxon>
    </lineage>
</organism>
<protein>
    <submittedName>
        <fullName evidence="1">Uncharacterized protein</fullName>
    </submittedName>
</protein>